<dbReference type="Proteomes" id="UP001610861">
    <property type="component" value="Unassembled WGS sequence"/>
</dbReference>
<dbReference type="Gene3D" id="2.40.50.90">
    <property type="match status" value="1"/>
</dbReference>
<keyword evidence="3" id="KW-1185">Reference proteome</keyword>
<dbReference type="EMBL" id="JBIQWL010000008">
    <property type="protein sequence ID" value="MFH8252222.1"/>
    <property type="molecule type" value="Genomic_DNA"/>
</dbReference>
<protein>
    <submittedName>
        <fullName evidence="2">Thermonuclease family protein</fullName>
    </submittedName>
</protein>
<feature type="domain" description="TNase-like" evidence="1">
    <location>
        <begin position="43"/>
        <end position="181"/>
    </location>
</feature>
<evidence type="ECO:0000313" key="2">
    <source>
        <dbReference type="EMBL" id="MFH8252222.1"/>
    </source>
</evidence>
<proteinExistence type="predicted"/>
<sequence>MKRTIGVVILIAAVVAGTWLVAGRLHHPAPATPDSAVPTRPDDAFAMTVVSVWDGDTLRAVPTAPNPAIAETDDVRVRLIGIDTPEISDPAECWAEQAKAHLAALAPVGATVWAAFGDDPRDRYDRLLLYLWTDDGRFINRDLVAAGDAETMTIPPNDDFAALLATSEAHARAASAGQWGACS</sequence>
<comment type="caution">
    <text evidence="2">The sequence shown here is derived from an EMBL/GenBank/DDBJ whole genome shotgun (WGS) entry which is preliminary data.</text>
</comment>
<dbReference type="InterPro" id="IPR016071">
    <property type="entry name" value="Staphylococal_nuclease_OB-fold"/>
</dbReference>
<dbReference type="SMART" id="SM00318">
    <property type="entry name" value="SNc"/>
    <property type="match status" value="1"/>
</dbReference>
<evidence type="ECO:0000313" key="3">
    <source>
        <dbReference type="Proteomes" id="UP001610861"/>
    </source>
</evidence>
<dbReference type="RefSeq" id="WP_397557655.1">
    <property type="nucleotide sequence ID" value="NZ_JBIQWL010000008.1"/>
</dbReference>
<dbReference type="PROSITE" id="PS50830">
    <property type="entry name" value="TNASE_3"/>
    <property type="match status" value="1"/>
</dbReference>
<accession>A0ABW7QBG7</accession>
<reference evidence="2 3" key="1">
    <citation type="submission" date="2024-09" db="EMBL/GenBank/DDBJ databases">
        <authorList>
            <person name="Pan X."/>
        </authorList>
    </citation>
    <scope>NUCLEOTIDE SEQUENCE [LARGE SCALE GENOMIC DNA]</scope>
    <source>
        <strain evidence="2 3">B2969</strain>
    </source>
</reference>
<gene>
    <name evidence="2" type="ORF">ACH3VR_17785</name>
</gene>
<dbReference type="SUPFAM" id="SSF50199">
    <property type="entry name" value="Staphylococcal nuclease"/>
    <property type="match status" value="1"/>
</dbReference>
<dbReference type="Pfam" id="PF00565">
    <property type="entry name" value="SNase"/>
    <property type="match status" value="1"/>
</dbReference>
<organism evidence="2 3">
    <name type="scientific">Microbacterium alkaliflavum</name>
    <dbReference type="NCBI Taxonomy" id="3248839"/>
    <lineage>
        <taxon>Bacteria</taxon>
        <taxon>Bacillati</taxon>
        <taxon>Actinomycetota</taxon>
        <taxon>Actinomycetes</taxon>
        <taxon>Micrococcales</taxon>
        <taxon>Microbacteriaceae</taxon>
        <taxon>Microbacterium</taxon>
    </lineage>
</organism>
<name>A0ABW7QBG7_9MICO</name>
<dbReference type="InterPro" id="IPR035437">
    <property type="entry name" value="SNase_OB-fold_sf"/>
</dbReference>
<evidence type="ECO:0000259" key="1">
    <source>
        <dbReference type="PROSITE" id="PS50830"/>
    </source>
</evidence>